<keyword evidence="2" id="KW-1185">Reference proteome</keyword>
<proteinExistence type="predicted"/>
<comment type="caution">
    <text evidence="1">The sequence shown here is derived from an EMBL/GenBank/DDBJ whole genome shotgun (WGS) entry which is preliminary data.</text>
</comment>
<protein>
    <submittedName>
        <fullName evidence="1">Uncharacterized protein</fullName>
    </submittedName>
</protein>
<dbReference type="EMBL" id="CM056741">
    <property type="protein sequence ID" value="KAJ8685429.1"/>
    <property type="molecule type" value="Genomic_DNA"/>
</dbReference>
<gene>
    <name evidence="1" type="ORF">QAD02_021222</name>
</gene>
<organism evidence="1 2">
    <name type="scientific">Eretmocerus hayati</name>
    <dbReference type="NCBI Taxonomy" id="131215"/>
    <lineage>
        <taxon>Eukaryota</taxon>
        <taxon>Metazoa</taxon>
        <taxon>Ecdysozoa</taxon>
        <taxon>Arthropoda</taxon>
        <taxon>Hexapoda</taxon>
        <taxon>Insecta</taxon>
        <taxon>Pterygota</taxon>
        <taxon>Neoptera</taxon>
        <taxon>Endopterygota</taxon>
        <taxon>Hymenoptera</taxon>
        <taxon>Apocrita</taxon>
        <taxon>Proctotrupomorpha</taxon>
        <taxon>Chalcidoidea</taxon>
        <taxon>Aphelinidae</taxon>
        <taxon>Aphelininae</taxon>
        <taxon>Eretmocerus</taxon>
    </lineage>
</organism>
<reference evidence="1" key="1">
    <citation type="submission" date="2023-04" db="EMBL/GenBank/DDBJ databases">
        <title>A chromosome-level genome assembly of the parasitoid wasp Eretmocerus hayati.</title>
        <authorList>
            <person name="Zhong Y."/>
            <person name="Liu S."/>
            <person name="Liu Y."/>
        </authorList>
    </citation>
    <scope>NUCLEOTIDE SEQUENCE</scope>
    <source>
        <strain evidence="1">ZJU_SS_LIU_2023</strain>
    </source>
</reference>
<sequence length="124" mass="13679">MAFLHTQSCECLKSELLLFEIPPTHTTIEGSGYIQYKPISSLTDDSPIEFIVSGNGEEYIDLAHTLLSLRVSLKRTTDGKLAAQTPPYTRTPLWTCAPPAARVDVAVVLTDAYCRWILLLSPSP</sequence>
<dbReference type="Proteomes" id="UP001239111">
    <property type="component" value="Chromosome 1"/>
</dbReference>
<name>A0ACC2PS58_9HYME</name>
<evidence type="ECO:0000313" key="2">
    <source>
        <dbReference type="Proteomes" id="UP001239111"/>
    </source>
</evidence>
<accession>A0ACC2PS58</accession>
<evidence type="ECO:0000313" key="1">
    <source>
        <dbReference type="EMBL" id="KAJ8685429.1"/>
    </source>
</evidence>